<accession>X1S947</accession>
<dbReference type="EMBL" id="BARW01021546">
    <property type="protein sequence ID" value="GAI89458.1"/>
    <property type="molecule type" value="Genomic_DNA"/>
</dbReference>
<protein>
    <submittedName>
        <fullName evidence="1">Uncharacterized protein</fullName>
    </submittedName>
</protein>
<organism evidence="1">
    <name type="scientific">marine sediment metagenome</name>
    <dbReference type="NCBI Taxonomy" id="412755"/>
    <lineage>
        <taxon>unclassified sequences</taxon>
        <taxon>metagenomes</taxon>
        <taxon>ecological metagenomes</taxon>
    </lineage>
</organism>
<evidence type="ECO:0000313" key="1">
    <source>
        <dbReference type="EMBL" id="GAI89458.1"/>
    </source>
</evidence>
<proteinExistence type="predicted"/>
<dbReference type="AlphaFoldDB" id="X1S947"/>
<gene>
    <name evidence="1" type="ORF">S12H4_36169</name>
</gene>
<comment type="caution">
    <text evidence="1">The sequence shown here is derived from an EMBL/GenBank/DDBJ whole genome shotgun (WGS) entry which is preliminary data.</text>
</comment>
<reference evidence="1" key="1">
    <citation type="journal article" date="2014" name="Front. Microbiol.">
        <title>High frequency of phylogenetically diverse reductive dehalogenase-homologous genes in deep subseafloor sedimentary metagenomes.</title>
        <authorList>
            <person name="Kawai M."/>
            <person name="Futagami T."/>
            <person name="Toyoda A."/>
            <person name="Takaki Y."/>
            <person name="Nishi S."/>
            <person name="Hori S."/>
            <person name="Arai W."/>
            <person name="Tsubouchi T."/>
            <person name="Morono Y."/>
            <person name="Uchiyama I."/>
            <person name="Ito T."/>
            <person name="Fujiyama A."/>
            <person name="Inagaki F."/>
            <person name="Takami H."/>
        </authorList>
    </citation>
    <scope>NUCLEOTIDE SEQUENCE</scope>
    <source>
        <strain evidence="1">Expedition CK06-06</strain>
    </source>
</reference>
<feature type="non-terminal residue" evidence="1">
    <location>
        <position position="1"/>
    </location>
</feature>
<name>X1S947_9ZZZZ</name>
<sequence length="42" mass="4554">GDVFYLTILMSCMALLGNRILGKGILGREVVSSGQNSQLQDR</sequence>